<gene>
    <name evidence="3" type="ORF">HGM15179_003411</name>
</gene>
<evidence type="ECO:0000256" key="2">
    <source>
        <dbReference type="SAM" id="SignalP"/>
    </source>
</evidence>
<evidence type="ECO:0000313" key="3">
    <source>
        <dbReference type="EMBL" id="TRZ23704.1"/>
    </source>
</evidence>
<accession>A0A8K1LRJ7</accession>
<feature type="signal peptide" evidence="2">
    <location>
        <begin position="1"/>
        <end position="25"/>
    </location>
</feature>
<feature type="region of interest" description="Disordered" evidence="1">
    <location>
        <begin position="28"/>
        <end position="48"/>
    </location>
</feature>
<evidence type="ECO:0000313" key="4">
    <source>
        <dbReference type="Proteomes" id="UP000796761"/>
    </source>
</evidence>
<feature type="chain" id="PRO_5035456514" description="Inhibin beta B chain" evidence="2">
    <location>
        <begin position="26"/>
        <end position="141"/>
    </location>
</feature>
<dbReference type="AlphaFoldDB" id="A0A8K1LRJ7"/>
<comment type="caution">
    <text evidence="3">The sequence shown here is derived from an EMBL/GenBank/DDBJ whole genome shotgun (WGS) entry which is preliminary data.</text>
</comment>
<protein>
    <recommendedName>
        <fullName evidence="5">Inhibin beta B chain</fullName>
    </recommendedName>
</protein>
<keyword evidence="2" id="KW-0732">Signal</keyword>
<keyword evidence="4" id="KW-1185">Reference proteome</keyword>
<reference evidence="3" key="1">
    <citation type="submission" date="2019-04" db="EMBL/GenBank/DDBJ databases">
        <title>Genome assembly of Zosterops borbonicus 15179.</title>
        <authorList>
            <person name="Leroy T."/>
            <person name="Anselmetti Y."/>
            <person name="Tilak M.-K."/>
            <person name="Nabholz B."/>
        </authorList>
    </citation>
    <scope>NUCLEOTIDE SEQUENCE</scope>
    <source>
        <strain evidence="3">HGM_15179</strain>
        <tissue evidence="3">Muscle</tissue>
    </source>
</reference>
<organism evidence="3 4">
    <name type="scientific">Zosterops borbonicus</name>
    <dbReference type="NCBI Taxonomy" id="364589"/>
    <lineage>
        <taxon>Eukaryota</taxon>
        <taxon>Metazoa</taxon>
        <taxon>Chordata</taxon>
        <taxon>Craniata</taxon>
        <taxon>Vertebrata</taxon>
        <taxon>Euteleostomi</taxon>
        <taxon>Archelosauria</taxon>
        <taxon>Archosauria</taxon>
        <taxon>Dinosauria</taxon>
        <taxon>Saurischia</taxon>
        <taxon>Theropoda</taxon>
        <taxon>Coelurosauria</taxon>
        <taxon>Aves</taxon>
        <taxon>Neognathae</taxon>
        <taxon>Neoaves</taxon>
        <taxon>Telluraves</taxon>
        <taxon>Australaves</taxon>
        <taxon>Passeriformes</taxon>
        <taxon>Sylvioidea</taxon>
        <taxon>Zosteropidae</taxon>
        <taxon>Zosterops</taxon>
    </lineage>
</organism>
<sequence length="141" mass="14759">MDGAARRGVLAALLACGLLLLGAAATPTPPAPAGGSPQDTCTSCGFRRPEEPGKVDGDFLEAVKRHILSRLQMRDRPNITHAVPKAAMVTALRKLHAGKVREDGRVEIPSLDGQASAGPPAHDPVSEIISFAETGYKLDCI</sequence>
<proteinExistence type="predicted"/>
<dbReference type="InterPro" id="IPR006311">
    <property type="entry name" value="TAT_signal"/>
</dbReference>
<evidence type="ECO:0008006" key="5">
    <source>
        <dbReference type="Google" id="ProtNLM"/>
    </source>
</evidence>
<name>A0A8K1LRJ7_9PASS</name>
<dbReference type="OrthoDB" id="6516235at2759"/>
<dbReference type="Proteomes" id="UP000796761">
    <property type="component" value="Unassembled WGS sequence"/>
</dbReference>
<evidence type="ECO:0000256" key="1">
    <source>
        <dbReference type="SAM" id="MobiDB-lite"/>
    </source>
</evidence>
<dbReference type="EMBL" id="SWJQ01000067">
    <property type="protein sequence ID" value="TRZ23704.1"/>
    <property type="molecule type" value="Genomic_DNA"/>
</dbReference>
<dbReference type="PROSITE" id="PS51318">
    <property type="entry name" value="TAT"/>
    <property type="match status" value="1"/>
</dbReference>